<dbReference type="Proteomes" id="UP001286313">
    <property type="component" value="Unassembled WGS sequence"/>
</dbReference>
<proteinExistence type="predicted"/>
<dbReference type="EMBL" id="JAWQEG010003640">
    <property type="protein sequence ID" value="KAK3865217.1"/>
    <property type="molecule type" value="Genomic_DNA"/>
</dbReference>
<sequence length="88" mass="10585">MLNLVRLKVRRVGRVTDTRVIIPTYYQDHIAGKKNKRKTEVEMERQGKMKLCSMHKTRTRSKYRVRKHLPSERRLTYRRYSAKLGHSG</sequence>
<reference evidence="1" key="1">
    <citation type="submission" date="2023-10" db="EMBL/GenBank/DDBJ databases">
        <title>Genome assemblies of two species of porcelain crab, Petrolisthes cinctipes and Petrolisthes manimaculis (Anomura: Porcellanidae).</title>
        <authorList>
            <person name="Angst P."/>
        </authorList>
    </citation>
    <scope>NUCLEOTIDE SEQUENCE</scope>
    <source>
        <strain evidence="1">PB745_01</strain>
        <tissue evidence="1">Gill</tissue>
    </source>
</reference>
<dbReference type="AlphaFoldDB" id="A0AAE1F1J9"/>
<comment type="caution">
    <text evidence="1">The sequence shown here is derived from an EMBL/GenBank/DDBJ whole genome shotgun (WGS) entry which is preliminary data.</text>
</comment>
<name>A0AAE1F1J9_PETCI</name>
<accession>A0AAE1F1J9</accession>
<protein>
    <submittedName>
        <fullName evidence="1">Uncharacterized protein</fullName>
    </submittedName>
</protein>
<organism evidence="1 2">
    <name type="scientific">Petrolisthes cinctipes</name>
    <name type="common">Flat porcelain crab</name>
    <dbReference type="NCBI Taxonomy" id="88211"/>
    <lineage>
        <taxon>Eukaryota</taxon>
        <taxon>Metazoa</taxon>
        <taxon>Ecdysozoa</taxon>
        <taxon>Arthropoda</taxon>
        <taxon>Crustacea</taxon>
        <taxon>Multicrustacea</taxon>
        <taxon>Malacostraca</taxon>
        <taxon>Eumalacostraca</taxon>
        <taxon>Eucarida</taxon>
        <taxon>Decapoda</taxon>
        <taxon>Pleocyemata</taxon>
        <taxon>Anomura</taxon>
        <taxon>Galatheoidea</taxon>
        <taxon>Porcellanidae</taxon>
        <taxon>Petrolisthes</taxon>
    </lineage>
</organism>
<evidence type="ECO:0000313" key="1">
    <source>
        <dbReference type="EMBL" id="KAK3865217.1"/>
    </source>
</evidence>
<gene>
    <name evidence="1" type="ORF">Pcinc_029151</name>
</gene>
<evidence type="ECO:0000313" key="2">
    <source>
        <dbReference type="Proteomes" id="UP001286313"/>
    </source>
</evidence>
<keyword evidence="2" id="KW-1185">Reference proteome</keyword>